<dbReference type="PANTHER" id="PTHR47640:SF11">
    <property type="entry name" value="RNA-BINDING PROTEIN 42"/>
    <property type="match status" value="1"/>
</dbReference>
<comment type="similarity">
    <text evidence="1">Belongs to the RRM RBM42 family.</text>
</comment>
<name>A0A0R3X0A9_HYDTA</name>
<dbReference type="OrthoDB" id="1749473at2759"/>
<dbReference type="InterPro" id="IPR003954">
    <property type="entry name" value="RRM_euk-type"/>
</dbReference>
<evidence type="ECO:0000313" key="10">
    <source>
        <dbReference type="WBParaSite" id="TTAC_0000654901-mRNA-1"/>
    </source>
</evidence>
<organism evidence="10">
    <name type="scientific">Hydatigena taeniaeformis</name>
    <name type="common">Feline tapeworm</name>
    <name type="synonym">Taenia taeniaeformis</name>
    <dbReference type="NCBI Taxonomy" id="6205"/>
    <lineage>
        <taxon>Eukaryota</taxon>
        <taxon>Metazoa</taxon>
        <taxon>Spiralia</taxon>
        <taxon>Lophotrochozoa</taxon>
        <taxon>Platyhelminthes</taxon>
        <taxon>Cestoda</taxon>
        <taxon>Eucestoda</taxon>
        <taxon>Cyclophyllidea</taxon>
        <taxon>Taeniidae</taxon>
        <taxon>Hydatigera</taxon>
    </lineage>
</organism>
<dbReference type="InterPro" id="IPR012677">
    <property type="entry name" value="Nucleotide-bd_a/b_plait_sf"/>
</dbReference>
<dbReference type="InterPro" id="IPR035979">
    <property type="entry name" value="RBD_domain_sf"/>
</dbReference>
<dbReference type="PROSITE" id="PS50102">
    <property type="entry name" value="RRM"/>
    <property type="match status" value="1"/>
</dbReference>
<sequence>MVEASDSKLRKMEEEMTRFEAEIASQTPQASLSAASLHYGQPIPSYSMPYVSGSQFASPGLMPTTQYMATPTAPGIYMPPNYSIPPAFMPPPPASTQSVIQAQPAVISAPPQMAAPSQLAAAVRANREAEAAAKLASAVDAFDVDDDVTRALLAAAAGVTYNHQVVPSSASTLTTSSTASDTKLTTTTPNTKVVPSVPSKTVVVPQSLLPTQLSSTSTTAQSQRGVSRLPLLDTSVVPPMRSKSSLTEEPYSFQKKVYKRVAAGMVWEDPTLSDWDPNDFRIFCGDLGNEVSDDTLIRAFSRYPSFRKAKVIVDKRTGKSRGYGFVSFSDPNDFTRAMREMNGKYVGNRPIKLKKSDWRNRQLETYRKKEKEKKRLGLRL</sequence>
<keyword evidence="3 5" id="KW-0694">RNA-binding</keyword>
<evidence type="ECO:0000259" key="7">
    <source>
        <dbReference type="PROSITE" id="PS50102"/>
    </source>
</evidence>
<evidence type="ECO:0000256" key="3">
    <source>
        <dbReference type="ARBA" id="ARBA00022884"/>
    </source>
</evidence>
<dbReference type="SMART" id="SM00360">
    <property type="entry name" value="RRM"/>
    <property type="match status" value="1"/>
</dbReference>
<feature type="region of interest" description="Disordered" evidence="6">
    <location>
        <begin position="168"/>
        <end position="190"/>
    </location>
</feature>
<dbReference type="SUPFAM" id="SSF54928">
    <property type="entry name" value="RNA-binding domain, RBD"/>
    <property type="match status" value="1"/>
</dbReference>
<dbReference type="EMBL" id="UYWX01020307">
    <property type="protein sequence ID" value="VDM30756.1"/>
    <property type="molecule type" value="Genomic_DNA"/>
</dbReference>
<evidence type="ECO:0000256" key="5">
    <source>
        <dbReference type="PROSITE-ProRule" id="PRU00176"/>
    </source>
</evidence>
<dbReference type="InterPro" id="IPR050825">
    <property type="entry name" value="RBM42_RBP45_47-like"/>
</dbReference>
<protein>
    <recommendedName>
        <fullName evidence="2">RNA-binding protein 42</fullName>
    </recommendedName>
    <alternativeName>
        <fullName evidence="4">RNA-binding motif protein 42</fullName>
    </alternativeName>
</protein>
<dbReference type="GO" id="GO:0003729">
    <property type="term" value="F:mRNA binding"/>
    <property type="evidence" value="ECO:0007669"/>
    <property type="project" value="InterPro"/>
</dbReference>
<dbReference type="AlphaFoldDB" id="A0A0R3X0A9"/>
<evidence type="ECO:0000256" key="2">
    <source>
        <dbReference type="ARBA" id="ARBA00015192"/>
    </source>
</evidence>
<gene>
    <name evidence="8" type="ORF">TTAC_LOCUS6534</name>
</gene>
<reference evidence="10" key="1">
    <citation type="submission" date="2017-02" db="UniProtKB">
        <authorList>
            <consortium name="WormBaseParasite"/>
        </authorList>
    </citation>
    <scope>IDENTIFICATION</scope>
</reference>
<proteinExistence type="inferred from homology"/>
<keyword evidence="9" id="KW-1185">Reference proteome</keyword>
<evidence type="ECO:0000256" key="4">
    <source>
        <dbReference type="ARBA" id="ARBA00030574"/>
    </source>
</evidence>
<dbReference type="CDD" id="cd12383">
    <property type="entry name" value="RRM_RBM42"/>
    <property type="match status" value="1"/>
</dbReference>
<dbReference type="SMART" id="SM00361">
    <property type="entry name" value="RRM_1"/>
    <property type="match status" value="1"/>
</dbReference>
<dbReference type="WBParaSite" id="TTAC_0000654901-mRNA-1">
    <property type="protein sequence ID" value="TTAC_0000654901-mRNA-1"/>
    <property type="gene ID" value="TTAC_0000654901"/>
</dbReference>
<dbReference type="InterPro" id="IPR000504">
    <property type="entry name" value="RRM_dom"/>
</dbReference>
<feature type="domain" description="RRM" evidence="7">
    <location>
        <begin position="280"/>
        <end position="358"/>
    </location>
</feature>
<dbReference type="PANTHER" id="PTHR47640">
    <property type="entry name" value="TRNA SELENOCYSTEINE 1-ASSOCIATED PROTEIN 1-RELATED-RELATED"/>
    <property type="match status" value="1"/>
</dbReference>
<evidence type="ECO:0000256" key="1">
    <source>
        <dbReference type="ARBA" id="ARBA00007408"/>
    </source>
</evidence>
<reference evidence="8 9" key="2">
    <citation type="submission" date="2018-11" db="EMBL/GenBank/DDBJ databases">
        <authorList>
            <consortium name="Pathogen Informatics"/>
        </authorList>
    </citation>
    <scope>NUCLEOTIDE SEQUENCE [LARGE SCALE GENOMIC DNA]</scope>
</reference>
<evidence type="ECO:0000256" key="6">
    <source>
        <dbReference type="SAM" id="MobiDB-lite"/>
    </source>
</evidence>
<evidence type="ECO:0000313" key="8">
    <source>
        <dbReference type="EMBL" id="VDM30756.1"/>
    </source>
</evidence>
<accession>A0A0R3X0A9</accession>
<dbReference type="InterPro" id="IPR034215">
    <property type="entry name" value="RBM42_RRM"/>
</dbReference>
<evidence type="ECO:0000313" key="9">
    <source>
        <dbReference type="Proteomes" id="UP000274429"/>
    </source>
</evidence>
<dbReference type="Gene3D" id="3.30.70.330">
    <property type="match status" value="1"/>
</dbReference>
<dbReference type="STRING" id="6205.A0A0R3X0A9"/>
<dbReference type="Pfam" id="PF00076">
    <property type="entry name" value="RRM_1"/>
    <property type="match status" value="1"/>
</dbReference>
<dbReference type="Proteomes" id="UP000274429">
    <property type="component" value="Unassembled WGS sequence"/>
</dbReference>